<sequence>MPKKLVLDKSPSPDPDPNEIQLIGPEVLNSDPSQHNTIIISDSEDSSEDEIEGLEGPALVTSLAHEDSRKENAYQRLMKDRTRRDWERAQASLPKGAQTGQAVRTLRRHKKLARDKESSELQMQKTEEADDFQRYFGYQERPKPEASTVNLPPIPSIDNSLAPPNLIALAKQIAAQEVAASNLSFVMQKPNSVVIPIIARSMATVNAGPALSKPSIPPPYTASEPSVIDLALEGYMSDYSEGDDDEDRHSISHGASTDPSALLLSVSPKRTAPDSSTLTQRFAKRRKLDMTNLPLALRDITRHLVSAKIKPHAGSEGLEARRARSIQVTLHSMVNHSSDFSHASRVAAEAAMFAPSWGSRLVRTWVCDWVENRILPTQSNRGRHLKINSILSDPVAREAIRTYLRSHKWALNPKKLEQFLKGELNANEAEGYVQELEHSEMPHGLKAFLEETLLPHLHVKPAKSYGLSLSSMRRLMTHEGFTYTAHKKGLYFDGHERPDVVQDRQEWFLPTVTV</sequence>
<name>A0AA38P392_9AGAR</name>
<evidence type="ECO:0000313" key="3">
    <source>
        <dbReference type="Proteomes" id="UP001163846"/>
    </source>
</evidence>
<protein>
    <submittedName>
        <fullName evidence="2">Uncharacterized protein</fullName>
    </submittedName>
</protein>
<proteinExistence type="predicted"/>
<feature type="region of interest" description="Disordered" evidence="1">
    <location>
        <begin position="238"/>
        <end position="279"/>
    </location>
</feature>
<dbReference type="EMBL" id="MU806404">
    <property type="protein sequence ID" value="KAJ3835508.1"/>
    <property type="molecule type" value="Genomic_DNA"/>
</dbReference>
<gene>
    <name evidence="2" type="ORF">F5878DRAFT_727458</name>
</gene>
<comment type="caution">
    <text evidence="2">The sequence shown here is derived from an EMBL/GenBank/DDBJ whole genome shotgun (WGS) entry which is preliminary data.</text>
</comment>
<evidence type="ECO:0000313" key="2">
    <source>
        <dbReference type="EMBL" id="KAJ3835508.1"/>
    </source>
</evidence>
<organism evidence="2 3">
    <name type="scientific">Lentinula raphanica</name>
    <dbReference type="NCBI Taxonomy" id="153919"/>
    <lineage>
        <taxon>Eukaryota</taxon>
        <taxon>Fungi</taxon>
        <taxon>Dikarya</taxon>
        <taxon>Basidiomycota</taxon>
        <taxon>Agaricomycotina</taxon>
        <taxon>Agaricomycetes</taxon>
        <taxon>Agaricomycetidae</taxon>
        <taxon>Agaricales</taxon>
        <taxon>Marasmiineae</taxon>
        <taxon>Omphalotaceae</taxon>
        <taxon>Lentinula</taxon>
    </lineage>
</organism>
<dbReference type="AlphaFoldDB" id="A0AA38P392"/>
<evidence type="ECO:0000256" key="1">
    <source>
        <dbReference type="SAM" id="MobiDB-lite"/>
    </source>
</evidence>
<reference evidence="2" key="1">
    <citation type="submission" date="2022-08" db="EMBL/GenBank/DDBJ databases">
        <authorList>
            <consortium name="DOE Joint Genome Institute"/>
            <person name="Min B."/>
            <person name="Riley R."/>
            <person name="Sierra-Patev S."/>
            <person name="Naranjo-Ortiz M."/>
            <person name="Looney B."/>
            <person name="Konkel Z."/>
            <person name="Slot J.C."/>
            <person name="Sakamoto Y."/>
            <person name="Steenwyk J.L."/>
            <person name="Rokas A."/>
            <person name="Carro J."/>
            <person name="Camarero S."/>
            <person name="Ferreira P."/>
            <person name="Molpeceres G."/>
            <person name="Ruiz-Duenas F.J."/>
            <person name="Serrano A."/>
            <person name="Henrissat B."/>
            <person name="Drula E."/>
            <person name="Hughes K.W."/>
            <person name="Mata J.L."/>
            <person name="Ishikawa N.K."/>
            <person name="Vargas-Isla R."/>
            <person name="Ushijima S."/>
            <person name="Smith C.A."/>
            <person name="Ahrendt S."/>
            <person name="Andreopoulos W."/>
            <person name="He G."/>
            <person name="Labutti K."/>
            <person name="Lipzen A."/>
            <person name="Ng V."/>
            <person name="Sandor L."/>
            <person name="Barry K."/>
            <person name="Martinez A.T."/>
            <person name="Xiao Y."/>
            <person name="Gibbons J.G."/>
            <person name="Terashima K."/>
            <person name="Hibbett D.S."/>
            <person name="Grigoriev I.V."/>
        </authorList>
    </citation>
    <scope>NUCLEOTIDE SEQUENCE</scope>
    <source>
        <strain evidence="2">TFB9207</strain>
    </source>
</reference>
<accession>A0AA38P392</accession>
<feature type="region of interest" description="Disordered" evidence="1">
    <location>
        <begin position="1"/>
        <end position="34"/>
    </location>
</feature>
<dbReference type="Proteomes" id="UP001163846">
    <property type="component" value="Unassembled WGS sequence"/>
</dbReference>
<keyword evidence="3" id="KW-1185">Reference proteome</keyword>